<dbReference type="InterPro" id="IPR042188">
    <property type="entry name" value="MmgE/PrpD_sf_2"/>
</dbReference>
<comment type="similarity">
    <text evidence="1">Belongs to the PrpD family.</text>
</comment>
<organism evidence="4 5">
    <name type="scientific">Orrella marina</name>
    <dbReference type="NCBI Taxonomy" id="2163011"/>
    <lineage>
        <taxon>Bacteria</taxon>
        <taxon>Pseudomonadati</taxon>
        <taxon>Pseudomonadota</taxon>
        <taxon>Betaproteobacteria</taxon>
        <taxon>Burkholderiales</taxon>
        <taxon>Alcaligenaceae</taxon>
        <taxon>Orrella</taxon>
    </lineage>
</organism>
<evidence type="ECO:0000313" key="5">
    <source>
        <dbReference type="Proteomes" id="UP000244571"/>
    </source>
</evidence>
<accession>A0A2R4XI64</accession>
<dbReference type="InterPro" id="IPR045337">
    <property type="entry name" value="MmgE_PrpD_C"/>
</dbReference>
<dbReference type="InterPro" id="IPR042183">
    <property type="entry name" value="MmgE/PrpD_sf_1"/>
</dbReference>
<evidence type="ECO:0000313" key="4">
    <source>
        <dbReference type="EMBL" id="AWB33478.1"/>
    </source>
</evidence>
<dbReference type="InterPro" id="IPR005656">
    <property type="entry name" value="MmgE_PrpD"/>
</dbReference>
<dbReference type="InterPro" id="IPR045336">
    <property type="entry name" value="MmgE_PrpD_N"/>
</dbReference>
<dbReference type="GO" id="GO:0016829">
    <property type="term" value="F:lyase activity"/>
    <property type="evidence" value="ECO:0007669"/>
    <property type="project" value="InterPro"/>
</dbReference>
<evidence type="ECO:0000256" key="1">
    <source>
        <dbReference type="ARBA" id="ARBA00006174"/>
    </source>
</evidence>
<dbReference type="PANTHER" id="PTHR16943:SF8">
    <property type="entry name" value="2-METHYLCITRATE DEHYDRATASE"/>
    <property type="match status" value="1"/>
</dbReference>
<name>A0A2R4XI64_9BURK</name>
<dbReference type="SUPFAM" id="SSF103378">
    <property type="entry name" value="2-methylcitrate dehydratase PrpD"/>
    <property type="match status" value="1"/>
</dbReference>
<dbReference type="KEGG" id="boz:DBV39_06895"/>
<reference evidence="4 5" key="1">
    <citation type="submission" date="2018-04" db="EMBL/GenBank/DDBJ databases">
        <title>Bordetella sp. HZ20 isolated from seawater.</title>
        <authorList>
            <person name="Sun C."/>
        </authorList>
    </citation>
    <scope>NUCLEOTIDE SEQUENCE [LARGE SCALE GENOMIC DNA]</scope>
    <source>
        <strain evidence="4 5">HZ20</strain>
    </source>
</reference>
<feature type="domain" description="MmgE/PrpD N-terminal" evidence="2">
    <location>
        <begin position="15"/>
        <end position="253"/>
    </location>
</feature>
<dbReference type="Gene3D" id="1.10.4100.10">
    <property type="entry name" value="2-methylcitrate dehydratase PrpD"/>
    <property type="match status" value="1"/>
</dbReference>
<dbReference type="Gene3D" id="3.30.1330.120">
    <property type="entry name" value="2-methylcitrate dehydratase PrpD"/>
    <property type="match status" value="1"/>
</dbReference>
<dbReference type="AlphaFoldDB" id="A0A2R4XI64"/>
<dbReference type="InterPro" id="IPR036148">
    <property type="entry name" value="MmgE/PrpD_sf"/>
</dbReference>
<keyword evidence="5" id="KW-1185">Reference proteome</keyword>
<protein>
    <submittedName>
        <fullName evidence="4">MmgE/PrpD family protein</fullName>
    </submittedName>
</protein>
<sequence length="472" mass="50688">MTETSVPAPGQSISEQIAAYAAEFDASHIPREAQARARELMLDATGIALASHGYPFSERAMAAIASLNAGGQSAVIGSATRLDIRNAALMNGILIHGLDYDDTHARGVIHATSSIFPTVMSLAADLNRSVQDMVSAYVLGVEVATRLGSVVKGGFHQVGFHPTGLIGAFGCTVAAGWLLGLNEQQLVDAQGLVLSMGAGSMEFLEDGAWNKRMHPGWAAVSGITAATLGKHGYKGTRLAYEGRFGLYRSHLGEHAACDLALATQGLSKEWEVTQISVKPMPACHFTHAAVDAAIRIHRQGVRPQDIERIEVLIPQEVIKTVCEPQDSKRKPANSYEAQFSIPYLVGTALVHGRLTLDDIDPPALFDPAVLALAQRIDYRADPDSAFPKYYDGEVIVQLRDGTTIREREPVNRGASDRPLSRDDICIKFRDNAHRQVSPERAEVIESLFIGSDAGMSARALAESLGQTETVSA</sequence>
<dbReference type="Pfam" id="PF03972">
    <property type="entry name" value="MmgE_PrpD_N"/>
    <property type="match status" value="1"/>
</dbReference>
<dbReference type="Proteomes" id="UP000244571">
    <property type="component" value="Chromosome"/>
</dbReference>
<dbReference type="RefSeq" id="WP_108620907.1">
    <property type="nucleotide sequence ID" value="NZ_CP028901.1"/>
</dbReference>
<dbReference type="Pfam" id="PF19305">
    <property type="entry name" value="MmgE_PrpD_C"/>
    <property type="match status" value="1"/>
</dbReference>
<feature type="domain" description="MmgE/PrpD C-terminal" evidence="3">
    <location>
        <begin position="281"/>
        <end position="445"/>
    </location>
</feature>
<evidence type="ECO:0000259" key="2">
    <source>
        <dbReference type="Pfam" id="PF03972"/>
    </source>
</evidence>
<evidence type="ECO:0000259" key="3">
    <source>
        <dbReference type="Pfam" id="PF19305"/>
    </source>
</evidence>
<dbReference type="OrthoDB" id="9797528at2"/>
<dbReference type="EMBL" id="CP028901">
    <property type="protein sequence ID" value="AWB33478.1"/>
    <property type="molecule type" value="Genomic_DNA"/>
</dbReference>
<gene>
    <name evidence="4" type="ORF">DBV39_06895</name>
</gene>
<proteinExistence type="inferred from homology"/>
<dbReference type="PANTHER" id="PTHR16943">
    <property type="entry name" value="2-METHYLCITRATE DEHYDRATASE-RELATED"/>
    <property type="match status" value="1"/>
</dbReference>